<name>A0A6M4JFK6_9MOLU</name>
<evidence type="ECO:0000256" key="5">
    <source>
        <dbReference type="ARBA" id="ARBA00022989"/>
    </source>
</evidence>
<dbReference type="SUPFAM" id="SSF161098">
    <property type="entry name" value="MetI-like"/>
    <property type="match status" value="1"/>
</dbReference>
<sequence length="363" mass="40909">MKQINNFDFGKHPSKQVGTVVPVSSNRRYWRKFFSSKLSIISLIVLLLISIFLISSLLFYSASSYKTINDAYSLNSELPSSLRPWKTLILPESDELNVFREFAKYNKDSVFIDKIIDDKDGLISYSVTFNAYKIFGDTKLHLLGTNSQGIDIFARLISTLINLIIISVSAAVISVFLSIILGSLTAIYFKKSISQIIEKIFSTFALIPYIFISVIVFLLVKNTVVNAIIIFSVISTITLFISSYQKTCEILENEFINADKSVGFSNFDLLIRTVFKPVFLHQLIQATEQLSLIFLAYTAISIFSIDTSTLTLGTVIKEALDLISINPWYLVTLFVLITGLMFGFKFLAFGLNNSYINFRGSDE</sequence>
<feature type="transmembrane region" description="Helical" evidence="7">
    <location>
        <begin position="163"/>
        <end position="188"/>
    </location>
</feature>
<dbReference type="PROSITE" id="PS50928">
    <property type="entry name" value="ABC_TM1"/>
    <property type="match status" value="1"/>
</dbReference>
<keyword evidence="10" id="KW-1185">Reference proteome</keyword>
<dbReference type="AlphaFoldDB" id="A0A6M4JFK6"/>
<evidence type="ECO:0000256" key="2">
    <source>
        <dbReference type="ARBA" id="ARBA00022448"/>
    </source>
</evidence>
<feature type="transmembrane region" description="Helical" evidence="7">
    <location>
        <begin position="292"/>
        <end position="316"/>
    </location>
</feature>
<comment type="subcellular location">
    <subcellularLocation>
        <location evidence="1 7">Cell membrane</location>
        <topology evidence="1 7">Multi-pass membrane protein</topology>
    </subcellularLocation>
</comment>
<organism evidence="9 10">
    <name type="scientific">Mycoplasma miroungigenitalium</name>
    <dbReference type="NCBI Taxonomy" id="754515"/>
    <lineage>
        <taxon>Bacteria</taxon>
        <taxon>Bacillati</taxon>
        <taxon>Mycoplasmatota</taxon>
        <taxon>Mollicutes</taxon>
        <taxon>Mycoplasmataceae</taxon>
        <taxon>Mycoplasma</taxon>
    </lineage>
</organism>
<dbReference type="KEGG" id="mmir:HLA87_03485"/>
<dbReference type="InterPro" id="IPR000515">
    <property type="entry name" value="MetI-like"/>
</dbReference>
<keyword evidence="2 7" id="KW-0813">Transport</keyword>
<feature type="transmembrane region" description="Helical" evidence="7">
    <location>
        <begin position="38"/>
        <end position="60"/>
    </location>
</feature>
<dbReference type="RefSeq" id="WP_171111991.1">
    <property type="nucleotide sequence ID" value="NZ_CP053096.1"/>
</dbReference>
<protein>
    <recommendedName>
        <fullName evidence="8">ABC transmembrane type-1 domain-containing protein</fullName>
    </recommendedName>
</protein>
<keyword evidence="3" id="KW-1003">Cell membrane</keyword>
<dbReference type="InterPro" id="IPR035906">
    <property type="entry name" value="MetI-like_sf"/>
</dbReference>
<evidence type="ECO:0000259" key="8">
    <source>
        <dbReference type="PROSITE" id="PS50928"/>
    </source>
</evidence>
<dbReference type="GO" id="GO:0055085">
    <property type="term" value="P:transmembrane transport"/>
    <property type="evidence" value="ECO:0007669"/>
    <property type="project" value="InterPro"/>
</dbReference>
<evidence type="ECO:0000313" key="10">
    <source>
        <dbReference type="Proteomes" id="UP000500686"/>
    </source>
</evidence>
<dbReference type="InterPro" id="IPR050366">
    <property type="entry name" value="BP-dependent_transpt_permease"/>
</dbReference>
<accession>A0A6M4JFK6</accession>
<evidence type="ECO:0000256" key="3">
    <source>
        <dbReference type="ARBA" id="ARBA00022475"/>
    </source>
</evidence>
<proteinExistence type="inferred from homology"/>
<dbReference type="EMBL" id="CP053096">
    <property type="protein sequence ID" value="QJR43822.1"/>
    <property type="molecule type" value="Genomic_DNA"/>
</dbReference>
<evidence type="ECO:0000256" key="1">
    <source>
        <dbReference type="ARBA" id="ARBA00004651"/>
    </source>
</evidence>
<dbReference type="Pfam" id="PF00528">
    <property type="entry name" value="BPD_transp_1"/>
    <property type="match status" value="1"/>
</dbReference>
<dbReference type="PANTHER" id="PTHR43386">
    <property type="entry name" value="OLIGOPEPTIDE TRANSPORT SYSTEM PERMEASE PROTEIN APPC"/>
    <property type="match status" value="1"/>
</dbReference>
<evidence type="ECO:0000256" key="7">
    <source>
        <dbReference type="RuleBase" id="RU363032"/>
    </source>
</evidence>
<keyword evidence="4 7" id="KW-0812">Transmembrane</keyword>
<evidence type="ECO:0000256" key="6">
    <source>
        <dbReference type="ARBA" id="ARBA00023136"/>
    </source>
</evidence>
<feature type="transmembrane region" description="Helical" evidence="7">
    <location>
        <begin position="225"/>
        <end position="244"/>
    </location>
</feature>
<dbReference type="PANTHER" id="PTHR43386:SF1">
    <property type="entry name" value="D,D-DIPEPTIDE TRANSPORT SYSTEM PERMEASE PROTEIN DDPC-RELATED"/>
    <property type="match status" value="1"/>
</dbReference>
<comment type="similarity">
    <text evidence="7">Belongs to the binding-protein-dependent transport system permease family.</text>
</comment>
<feature type="transmembrane region" description="Helical" evidence="7">
    <location>
        <begin position="328"/>
        <end position="351"/>
    </location>
</feature>
<gene>
    <name evidence="9" type="ORF">HLA87_03485</name>
</gene>
<feature type="transmembrane region" description="Helical" evidence="7">
    <location>
        <begin position="200"/>
        <end position="219"/>
    </location>
</feature>
<dbReference type="Proteomes" id="UP000500686">
    <property type="component" value="Chromosome"/>
</dbReference>
<reference evidence="9 10" key="1">
    <citation type="submission" date="2020-05" db="EMBL/GenBank/DDBJ databases">
        <title>Novel Mycoplasma species detected in Mirounga angustirostris (northern elephant seal) from the USA.</title>
        <authorList>
            <person name="Volokhov D.V."/>
        </authorList>
    </citation>
    <scope>NUCLEOTIDE SEQUENCE [LARGE SCALE GENOMIC DNA]</scope>
    <source>
        <strain evidence="9 10">Mirounga ES2806-GEN</strain>
    </source>
</reference>
<keyword evidence="5 7" id="KW-1133">Transmembrane helix</keyword>
<evidence type="ECO:0000256" key="4">
    <source>
        <dbReference type="ARBA" id="ARBA00022692"/>
    </source>
</evidence>
<feature type="domain" description="ABC transmembrane type-1" evidence="8">
    <location>
        <begin position="160"/>
        <end position="348"/>
    </location>
</feature>
<keyword evidence="6 7" id="KW-0472">Membrane</keyword>
<dbReference type="GO" id="GO:0005886">
    <property type="term" value="C:plasma membrane"/>
    <property type="evidence" value="ECO:0007669"/>
    <property type="project" value="UniProtKB-SubCell"/>
</dbReference>
<evidence type="ECO:0000313" key="9">
    <source>
        <dbReference type="EMBL" id="QJR43822.1"/>
    </source>
</evidence>